<sequence length="267" mass="31036">MGRNSFGTLLAQLDVFTKFLLTDEAQKKYADSTIPVIPKMIAIKDIPNYVMNWINTYTHCSFEIVYSKNITTDLNHLLYNPSYTEIVKKAHPITNVLINQVVHTPPAFTQQRFDYTDNLTVYEHYQLNNPNPTLADISHNKLAGGWYYFYNNFYALVCLENGTYRYATYIRFHGSFSTAAAARNGYGLNHDYTMTEEGKEKYGKYYYNLMINQPVDYGIDWLNQYTKERTLIVFSKDIDKDIDRLNKGTAMIDKGFNESGQYVYCIL</sequence>
<name>A0A377KGT9_9ENTE</name>
<dbReference type="Proteomes" id="UP000254070">
    <property type="component" value="Unassembled WGS sequence"/>
</dbReference>
<dbReference type="EMBL" id="UGIF01000002">
    <property type="protein sequence ID" value="STP28379.1"/>
    <property type="molecule type" value="Genomic_DNA"/>
</dbReference>
<dbReference type="RefSeq" id="WP_258863769.1">
    <property type="nucleotide sequence ID" value="NZ_UGIF01000002.1"/>
</dbReference>
<evidence type="ECO:0000313" key="1">
    <source>
        <dbReference type="EMBL" id="STP28379.1"/>
    </source>
</evidence>
<gene>
    <name evidence="1" type="ORF">NCTC8129_00507</name>
</gene>
<accession>A0A377KGT9</accession>
<organism evidence="1 2">
    <name type="scientific">Enterococcus durans</name>
    <dbReference type="NCBI Taxonomy" id="53345"/>
    <lineage>
        <taxon>Bacteria</taxon>
        <taxon>Bacillati</taxon>
        <taxon>Bacillota</taxon>
        <taxon>Bacilli</taxon>
        <taxon>Lactobacillales</taxon>
        <taxon>Enterococcaceae</taxon>
        <taxon>Enterococcus</taxon>
    </lineage>
</organism>
<evidence type="ECO:0000313" key="2">
    <source>
        <dbReference type="Proteomes" id="UP000254070"/>
    </source>
</evidence>
<reference evidence="1 2" key="1">
    <citation type="submission" date="2018-06" db="EMBL/GenBank/DDBJ databases">
        <authorList>
            <consortium name="Pathogen Informatics"/>
            <person name="Doyle S."/>
        </authorList>
    </citation>
    <scope>NUCLEOTIDE SEQUENCE [LARGE SCALE GENOMIC DNA]</scope>
    <source>
        <strain evidence="1 2">NCTC8129</strain>
    </source>
</reference>
<protein>
    <submittedName>
        <fullName evidence="1">Uncharacterized protein</fullName>
    </submittedName>
</protein>
<dbReference type="AlphaFoldDB" id="A0A377KGT9"/>
<proteinExistence type="predicted"/>